<evidence type="ECO:0000259" key="2">
    <source>
        <dbReference type="PROSITE" id="PS51186"/>
    </source>
</evidence>
<dbReference type="CDD" id="cd04301">
    <property type="entry name" value="NAT_SF"/>
    <property type="match status" value="1"/>
</dbReference>
<keyword evidence="1" id="KW-0808">Transferase</keyword>
<dbReference type="RefSeq" id="WP_205157193.1">
    <property type="nucleotide sequence ID" value="NZ_JAFEUM010000001.1"/>
</dbReference>
<dbReference type="InterPro" id="IPR016181">
    <property type="entry name" value="Acyl_CoA_acyltransferase"/>
</dbReference>
<keyword evidence="4" id="KW-1185">Reference proteome</keyword>
<proteinExistence type="predicted"/>
<dbReference type="EMBL" id="JAFEUM010000001">
    <property type="protein sequence ID" value="MBM7035605.1"/>
    <property type="molecule type" value="Genomic_DNA"/>
</dbReference>
<name>A0ABS2HDD5_9VIBR</name>
<dbReference type="PROSITE" id="PS51186">
    <property type="entry name" value="GNAT"/>
    <property type="match status" value="1"/>
</dbReference>
<dbReference type="SUPFAM" id="SSF55729">
    <property type="entry name" value="Acyl-CoA N-acyltransferases (Nat)"/>
    <property type="match status" value="1"/>
</dbReference>
<dbReference type="Gene3D" id="3.40.630.30">
    <property type="match status" value="1"/>
</dbReference>
<sequence>MNVDIALPIDVDIASIHTLTRQWGYSATADQTRVWVQELTESNKHEMFIAKIGTNVAGWLVVEQRIFLASQNKAEIVALVVGEQFRLKGVGQSLVSAAEKWSLDKGLTCIVVRSNINRQESHKFYPNVGFTLVKTSHNYEKTLTEGGSKKL</sequence>
<evidence type="ECO:0000313" key="3">
    <source>
        <dbReference type="EMBL" id="MBM7035605.1"/>
    </source>
</evidence>
<accession>A0ABS2HDD5</accession>
<evidence type="ECO:0000256" key="1">
    <source>
        <dbReference type="ARBA" id="ARBA00022679"/>
    </source>
</evidence>
<organism evidence="3 4">
    <name type="scientific">Vibrio ulleungensis</name>
    <dbReference type="NCBI Taxonomy" id="2807619"/>
    <lineage>
        <taxon>Bacteria</taxon>
        <taxon>Pseudomonadati</taxon>
        <taxon>Pseudomonadota</taxon>
        <taxon>Gammaproteobacteria</taxon>
        <taxon>Vibrionales</taxon>
        <taxon>Vibrionaceae</taxon>
        <taxon>Vibrio</taxon>
    </lineage>
</organism>
<gene>
    <name evidence="3" type="ORF">JQC93_04220</name>
</gene>
<protein>
    <submittedName>
        <fullName evidence="3">GNAT family N-acetyltransferase</fullName>
    </submittedName>
</protein>
<dbReference type="Pfam" id="PF00583">
    <property type="entry name" value="Acetyltransf_1"/>
    <property type="match status" value="1"/>
</dbReference>
<comment type="caution">
    <text evidence="3">The sequence shown here is derived from an EMBL/GenBank/DDBJ whole genome shotgun (WGS) entry which is preliminary data.</text>
</comment>
<feature type="domain" description="N-acetyltransferase" evidence="2">
    <location>
        <begin position="3"/>
        <end position="151"/>
    </location>
</feature>
<dbReference type="PANTHER" id="PTHR13947">
    <property type="entry name" value="GNAT FAMILY N-ACETYLTRANSFERASE"/>
    <property type="match status" value="1"/>
</dbReference>
<evidence type="ECO:0000313" key="4">
    <source>
        <dbReference type="Proteomes" id="UP000809621"/>
    </source>
</evidence>
<reference evidence="3 4" key="1">
    <citation type="submission" date="2021-02" db="EMBL/GenBank/DDBJ databases">
        <authorList>
            <person name="Park J.-S."/>
        </authorList>
    </citation>
    <scope>NUCLEOTIDE SEQUENCE [LARGE SCALE GENOMIC DNA]</scope>
    <source>
        <strain evidence="3 4">188UL20-2</strain>
    </source>
</reference>
<dbReference type="Proteomes" id="UP000809621">
    <property type="component" value="Unassembled WGS sequence"/>
</dbReference>
<dbReference type="InterPro" id="IPR050769">
    <property type="entry name" value="NAT_camello-type"/>
</dbReference>
<dbReference type="PANTHER" id="PTHR13947:SF37">
    <property type="entry name" value="LD18367P"/>
    <property type="match status" value="1"/>
</dbReference>
<dbReference type="InterPro" id="IPR000182">
    <property type="entry name" value="GNAT_dom"/>
</dbReference>